<dbReference type="AlphaFoldDB" id="A0A0K8S1Y1"/>
<evidence type="ECO:0000256" key="4">
    <source>
        <dbReference type="ARBA" id="ARBA00022692"/>
    </source>
</evidence>
<evidence type="ECO:0000256" key="7">
    <source>
        <dbReference type="ARBA" id="ARBA00023128"/>
    </source>
</evidence>
<evidence type="ECO:0000256" key="3">
    <source>
        <dbReference type="ARBA" id="ARBA00013934"/>
    </source>
</evidence>
<comment type="subcellular location">
    <subcellularLocation>
        <location evidence="1">Mitochondrion inner membrane</location>
        <topology evidence="1">Multi-pass membrane protein</topology>
    </subcellularLocation>
</comment>
<evidence type="ECO:0000313" key="11">
    <source>
        <dbReference type="EMBL" id="JAG47281.1"/>
    </source>
</evidence>
<dbReference type="PANTHER" id="PTHR13141:SF4">
    <property type="entry name" value="TRANSMEMBRANE PROTEIN 242"/>
    <property type="match status" value="1"/>
</dbReference>
<organism evidence="11">
    <name type="scientific">Crotalus horridus</name>
    <name type="common">Timber rattlesnake</name>
    <dbReference type="NCBI Taxonomy" id="35024"/>
    <lineage>
        <taxon>Eukaryota</taxon>
        <taxon>Metazoa</taxon>
        <taxon>Chordata</taxon>
        <taxon>Craniata</taxon>
        <taxon>Vertebrata</taxon>
        <taxon>Euteleostomi</taxon>
        <taxon>Lepidosauria</taxon>
        <taxon>Squamata</taxon>
        <taxon>Bifurcata</taxon>
        <taxon>Unidentata</taxon>
        <taxon>Episquamata</taxon>
        <taxon>Toxicofera</taxon>
        <taxon>Serpentes</taxon>
        <taxon>Colubroidea</taxon>
        <taxon>Viperidae</taxon>
        <taxon>Crotalinae</taxon>
        <taxon>Crotalus</taxon>
    </lineage>
</organism>
<keyword evidence="4 10" id="KW-0812">Transmembrane</keyword>
<keyword evidence="7" id="KW-0496">Mitochondrion</keyword>
<dbReference type="PANTHER" id="PTHR13141">
    <property type="entry name" value="TRANSMEMBRANE PROTEIN 242"/>
    <property type="match status" value="1"/>
</dbReference>
<comment type="similarity">
    <text evidence="2">Belongs to the TMEM242 family.</text>
</comment>
<evidence type="ECO:0000256" key="2">
    <source>
        <dbReference type="ARBA" id="ARBA00007570"/>
    </source>
</evidence>
<evidence type="ECO:0000256" key="6">
    <source>
        <dbReference type="ARBA" id="ARBA00022989"/>
    </source>
</evidence>
<evidence type="ECO:0000256" key="5">
    <source>
        <dbReference type="ARBA" id="ARBA00022792"/>
    </source>
</evidence>
<accession>A0A0K8S1Y1</accession>
<dbReference type="EMBL" id="GBKD01000337">
    <property type="protein sequence ID" value="JAG47281.1"/>
    <property type="molecule type" value="Transcribed_RNA"/>
</dbReference>
<dbReference type="Pfam" id="PF07096">
    <property type="entry name" value="DUF1358"/>
    <property type="match status" value="1"/>
</dbReference>
<proteinExistence type="inferred from homology"/>
<evidence type="ECO:0000256" key="9">
    <source>
        <dbReference type="ARBA" id="ARBA00045905"/>
    </source>
</evidence>
<protein>
    <recommendedName>
        <fullName evidence="3">Transmembrane protein 242</fullName>
    </recommendedName>
</protein>
<feature type="transmembrane region" description="Helical" evidence="10">
    <location>
        <begin position="51"/>
        <end position="71"/>
    </location>
</feature>
<dbReference type="InterPro" id="IPR009792">
    <property type="entry name" value="TMEM242"/>
</dbReference>
<evidence type="ECO:0000256" key="1">
    <source>
        <dbReference type="ARBA" id="ARBA00004448"/>
    </source>
</evidence>
<keyword evidence="5" id="KW-0999">Mitochondrion inner membrane</keyword>
<reference evidence="11" key="1">
    <citation type="journal article" date="2015" name="Toxicon">
        <title>The transcriptomic and proteomic basis for the evolution of a novel venom phenotype within the Timber Rattlesnake (Crotalus horridus).</title>
        <authorList>
            <person name="Rokyta D.R."/>
            <person name="Wray K.P."/>
            <person name="McGivern J.J."/>
            <person name="Margres M.J."/>
        </authorList>
    </citation>
    <scope>NUCLEOTIDE SEQUENCE</scope>
    <source>
        <strain evidence="11">Type B</strain>
        <tissue evidence="11">Venom gland</tissue>
    </source>
</reference>
<feature type="transmembrane region" description="Helical" evidence="10">
    <location>
        <begin position="107"/>
        <end position="126"/>
    </location>
</feature>
<dbReference type="GO" id="GO:0005743">
    <property type="term" value="C:mitochondrial inner membrane"/>
    <property type="evidence" value="ECO:0007669"/>
    <property type="project" value="UniProtKB-SubCell"/>
</dbReference>
<name>A0A0K8S1Y1_CROHD</name>
<evidence type="ECO:0000256" key="8">
    <source>
        <dbReference type="ARBA" id="ARBA00023136"/>
    </source>
</evidence>
<comment type="function">
    <text evidence="9">Scaffold protein that participates in the c-ring assembly of mitochondrial ATP synthase (F(1)F(0) ATP synthase or complex V) by facilitating the membrane insertion and oligomer formation of the subunit c/ATP5MC3. Participates in the incorporation of the c-ring into vestigial complexes. Additionally influences the incorporation of subunits MT-ATP6, MT-ATP8, ATP5MJ, and ATP5MK in the ATP synthase.</text>
</comment>
<sequence length="160" mass="17346">MGPLAPEADTRGPHFGVADTRTLQASATSDLDKTRTEDEQRQRRFAIKGGVFLATVATAGMLAGFGMTLAVTKKKSPNWFNKGVIATAALPESGSSLALRALGWGSLYAWSGVALISFAIWKALGVHNMNEFRNKMQSLFPSVKKTAVNSVEWEDIWKSK</sequence>
<keyword evidence="8 10" id="KW-0472">Membrane</keyword>
<evidence type="ECO:0000256" key="10">
    <source>
        <dbReference type="SAM" id="Phobius"/>
    </source>
</evidence>
<keyword evidence="6 10" id="KW-1133">Transmembrane helix</keyword>